<sequence>MTTIEMVAPREDVGRDTISRFDMQFQAAAFAALEILEGTGVDCVYCDYHDDFVVRRIVDGRAKYHFFQVKTKRKLNHQWDLLEIFAYKKRGQRTDVDSLARIKNSFAGKLLLHGIVFGEACTEVTLLSNVHFADDVITVVDEFRGRTPKSKCAAFLAENFSAIFTVDPEHTLPLLNRLSLRAAVPYIGDDREIFASAARAAIYRYSDVDLSYQETNEIADSLVDLIYRKSKEPLGEIQPYELQARIGVALDDLLRVLSISRSVYDALCAGEDPKALRTASILQRWLTAAGATDEMIEYASRSKVNWDGWLRLARHIYTPFDMNFLLDRIDKLYTKWMQGIADFVTLHALLGELSAEPICTKFEGLSPELLLGAVCSVGVRRR</sequence>
<dbReference type="RefSeq" id="WP_310127688.1">
    <property type="nucleotide sequence ID" value="NZ_JAVDQV010000021.1"/>
</dbReference>
<gene>
    <name evidence="2" type="ORF">J2804_006650</name>
</gene>
<proteinExistence type="predicted"/>
<accession>A0ABU1M2F7</accession>
<evidence type="ECO:0000259" key="1">
    <source>
        <dbReference type="Pfam" id="PF14130"/>
    </source>
</evidence>
<dbReference type="Proteomes" id="UP001264340">
    <property type="component" value="Unassembled WGS sequence"/>
</dbReference>
<organism evidence="2 3">
    <name type="scientific">Paraburkholderia terricola</name>
    <dbReference type="NCBI Taxonomy" id="169427"/>
    <lineage>
        <taxon>Bacteria</taxon>
        <taxon>Pseudomonadati</taxon>
        <taxon>Pseudomonadota</taxon>
        <taxon>Betaproteobacteria</taxon>
        <taxon>Burkholderiales</taxon>
        <taxon>Burkholderiaceae</taxon>
        <taxon>Paraburkholderia</taxon>
    </lineage>
</organism>
<name>A0ABU1M2F7_9BURK</name>
<comment type="caution">
    <text evidence="2">The sequence shown here is derived from an EMBL/GenBank/DDBJ whole genome shotgun (WGS) entry which is preliminary data.</text>
</comment>
<dbReference type="EMBL" id="JAVDRP010000039">
    <property type="protein sequence ID" value="MDR6413212.1"/>
    <property type="molecule type" value="Genomic_DNA"/>
</dbReference>
<keyword evidence="3" id="KW-1185">Reference proteome</keyword>
<evidence type="ECO:0000313" key="2">
    <source>
        <dbReference type="EMBL" id="MDR6413212.1"/>
    </source>
</evidence>
<protein>
    <recommendedName>
        <fullName evidence="1">CD-NTase associated protein 4-like DNA endonuclease domain-containing protein</fullName>
    </recommendedName>
</protein>
<evidence type="ECO:0000313" key="3">
    <source>
        <dbReference type="Proteomes" id="UP001264340"/>
    </source>
</evidence>
<reference evidence="2 3" key="1">
    <citation type="submission" date="2023-07" db="EMBL/GenBank/DDBJ databases">
        <title>Sorghum-associated microbial communities from plants grown in Nebraska, USA.</title>
        <authorList>
            <person name="Schachtman D."/>
        </authorList>
    </citation>
    <scope>NUCLEOTIDE SEQUENCE [LARGE SCALE GENOMIC DNA]</scope>
    <source>
        <strain evidence="2 3">DS1316</strain>
    </source>
</reference>
<feature type="domain" description="CD-NTase associated protein 4-like DNA endonuclease" evidence="1">
    <location>
        <begin position="14"/>
        <end position="165"/>
    </location>
</feature>
<dbReference type="InterPro" id="IPR025382">
    <property type="entry name" value="Cap4-like_endonuclease_dom"/>
</dbReference>
<dbReference type="Pfam" id="PF14130">
    <property type="entry name" value="Cap4_nuclease"/>
    <property type="match status" value="1"/>
</dbReference>